<evidence type="ECO:0000256" key="1">
    <source>
        <dbReference type="SAM" id="MobiDB-lite"/>
    </source>
</evidence>
<sequence length="239" mass="27024">MDQVANKKDNDSLSSNSSAISRNLISSFEATAIYPWNKDRVLNKLPRDEIEVDAPVRDVLVSYLKDQRYGSEAVPAKKKKTRLHVQPGKSVATIDSEESEQDEVEDRAEQETIDDDKDEEVQSIHLDVEKAGPSNENAYDSESDADQCEGPEVGNFILAKFQSTKGKKTYKYVCMIEDVSENKIVVKGLKSVKKDKKKFRVVEDDISIIEETDVIMYLPQPELERSVYVFPSDINVVEL</sequence>
<evidence type="ECO:0000313" key="3">
    <source>
        <dbReference type="Proteomes" id="UP001153292"/>
    </source>
</evidence>
<feature type="compositionally biased region" description="Acidic residues" evidence="1">
    <location>
        <begin position="95"/>
        <end position="119"/>
    </location>
</feature>
<dbReference type="EMBL" id="OU963907">
    <property type="protein sequence ID" value="CAH0399622.1"/>
    <property type="molecule type" value="Genomic_DNA"/>
</dbReference>
<feature type="compositionally biased region" description="Basic and acidic residues" evidence="1">
    <location>
        <begin position="120"/>
        <end position="130"/>
    </location>
</feature>
<gene>
    <name evidence="2" type="ORF">CHILSU_LOCUS2775</name>
</gene>
<name>A0ABN8B130_CHISP</name>
<dbReference type="Proteomes" id="UP001153292">
    <property type="component" value="Chromosome 14"/>
</dbReference>
<reference evidence="2" key="1">
    <citation type="submission" date="2021-12" db="EMBL/GenBank/DDBJ databases">
        <authorList>
            <person name="King R."/>
        </authorList>
    </citation>
    <scope>NUCLEOTIDE SEQUENCE</scope>
</reference>
<protein>
    <submittedName>
        <fullName evidence="2">Uncharacterized protein</fullName>
    </submittedName>
</protein>
<organism evidence="2 3">
    <name type="scientific">Chilo suppressalis</name>
    <name type="common">Asiatic rice borer moth</name>
    <dbReference type="NCBI Taxonomy" id="168631"/>
    <lineage>
        <taxon>Eukaryota</taxon>
        <taxon>Metazoa</taxon>
        <taxon>Ecdysozoa</taxon>
        <taxon>Arthropoda</taxon>
        <taxon>Hexapoda</taxon>
        <taxon>Insecta</taxon>
        <taxon>Pterygota</taxon>
        <taxon>Neoptera</taxon>
        <taxon>Endopterygota</taxon>
        <taxon>Lepidoptera</taxon>
        <taxon>Glossata</taxon>
        <taxon>Ditrysia</taxon>
        <taxon>Pyraloidea</taxon>
        <taxon>Crambidae</taxon>
        <taxon>Crambinae</taxon>
        <taxon>Chilo</taxon>
    </lineage>
</organism>
<keyword evidence="3" id="KW-1185">Reference proteome</keyword>
<proteinExistence type="predicted"/>
<accession>A0ABN8B130</accession>
<evidence type="ECO:0000313" key="2">
    <source>
        <dbReference type="EMBL" id="CAH0399622.1"/>
    </source>
</evidence>
<feature type="region of interest" description="Disordered" evidence="1">
    <location>
        <begin position="70"/>
        <end position="146"/>
    </location>
</feature>